<protein>
    <recommendedName>
        <fullName evidence="1">Alpha-carbonic anhydrase domain-containing protein</fullName>
    </recommendedName>
</protein>
<dbReference type="SUPFAM" id="SSF51069">
    <property type="entry name" value="Carbonic anhydrase"/>
    <property type="match status" value="1"/>
</dbReference>
<keyword evidence="3" id="KW-1185">Reference proteome</keyword>
<organism evidence="2 3">
    <name type="scientific">Paralvinella palmiformis</name>
    <dbReference type="NCBI Taxonomy" id="53620"/>
    <lineage>
        <taxon>Eukaryota</taxon>
        <taxon>Metazoa</taxon>
        <taxon>Spiralia</taxon>
        <taxon>Lophotrochozoa</taxon>
        <taxon>Annelida</taxon>
        <taxon>Polychaeta</taxon>
        <taxon>Sedentaria</taxon>
        <taxon>Canalipalpata</taxon>
        <taxon>Terebellida</taxon>
        <taxon>Terebelliformia</taxon>
        <taxon>Alvinellidae</taxon>
        <taxon>Paralvinella</taxon>
    </lineage>
</organism>
<dbReference type="Proteomes" id="UP001208570">
    <property type="component" value="Unassembled WGS sequence"/>
</dbReference>
<evidence type="ECO:0000259" key="1">
    <source>
        <dbReference type="PROSITE" id="PS51144"/>
    </source>
</evidence>
<evidence type="ECO:0000313" key="2">
    <source>
        <dbReference type="EMBL" id="KAK2165566.1"/>
    </source>
</evidence>
<feature type="domain" description="Alpha-carbonic anhydrase" evidence="1">
    <location>
        <begin position="1"/>
        <end position="123"/>
    </location>
</feature>
<dbReference type="EMBL" id="JAODUP010000048">
    <property type="protein sequence ID" value="KAK2165566.1"/>
    <property type="molecule type" value="Genomic_DNA"/>
</dbReference>
<gene>
    <name evidence="2" type="ORF">LSH36_48g02020</name>
</gene>
<comment type="caution">
    <text evidence="2">The sequence shown here is derived from an EMBL/GenBank/DDBJ whole genome shotgun (WGS) entry which is preliminary data.</text>
</comment>
<sequence>MPVVDAEKQFQFVGSNHVLRVSDHPLYATLTCTGKCVSGTLMNDGHIVKFVVDDPSPHYVNISGGPTPYQFRVTEILLHFGSIDSLGSEHTIDGESFPAEVRTGDWQLIEVMLETTANEVSLL</sequence>
<dbReference type="Gene3D" id="3.10.200.10">
    <property type="entry name" value="Alpha carbonic anhydrase"/>
    <property type="match status" value="1"/>
</dbReference>
<accession>A0AAD9NEQ0</accession>
<dbReference type="AlphaFoldDB" id="A0AAD9NEQ0"/>
<evidence type="ECO:0000313" key="3">
    <source>
        <dbReference type="Proteomes" id="UP001208570"/>
    </source>
</evidence>
<dbReference type="PROSITE" id="PS51144">
    <property type="entry name" value="ALPHA_CA_2"/>
    <property type="match status" value="1"/>
</dbReference>
<proteinExistence type="predicted"/>
<dbReference type="Pfam" id="PF00194">
    <property type="entry name" value="Carb_anhydrase"/>
    <property type="match status" value="1"/>
</dbReference>
<dbReference type="InterPro" id="IPR001148">
    <property type="entry name" value="CA_dom"/>
</dbReference>
<reference evidence="2" key="1">
    <citation type="journal article" date="2023" name="Mol. Biol. Evol.">
        <title>Third-Generation Sequencing Reveals the Adaptive Role of the Epigenome in Three Deep-Sea Polychaetes.</title>
        <authorList>
            <person name="Perez M."/>
            <person name="Aroh O."/>
            <person name="Sun Y."/>
            <person name="Lan Y."/>
            <person name="Juniper S.K."/>
            <person name="Young C.R."/>
            <person name="Angers B."/>
            <person name="Qian P.Y."/>
        </authorList>
    </citation>
    <scope>NUCLEOTIDE SEQUENCE</scope>
    <source>
        <strain evidence="2">P08H-3</strain>
    </source>
</reference>
<dbReference type="InterPro" id="IPR036398">
    <property type="entry name" value="CA_dom_sf"/>
</dbReference>
<name>A0AAD9NEQ0_9ANNE</name>